<sequence>MVFPYDFPLTEKDMRVYIPNVAFRNLEDSKLKGVGVYTSSRNEELLLNYRWSNLEHQPEWYTPVDEEEDTTLSLVEREIFTSFEGTKLPILLEHN</sequence>
<name>A0A7J6DM12_CANSA</name>
<dbReference type="AlphaFoldDB" id="A0A7J6DM12"/>
<protein>
    <submittedName>
        <fullName evidence="1">Uncharacterized protein</fullName>
    </submittedName>
</protein>
<accession>A0A7J6DM12</accession>
<evidence type="ECO:0000313" key="2">
    <source>
        <dbReference type="Proteomes" id="UP000583929"/>
    </source>
</evidence>
<dbReference type="InterPro" id="IPR040415">
    <property type="entry name" value="SETD9"/>
</dbReference>
<comment type="caution">
    <text evidence="1">The sequence shown here is derived from an EMBL/GenBank/DDBJ whole genome shotgun (WGS) entry which is preliminary data.</text>
</comment>
<proteinExistence type="predicted"/>
<keyword evidence="2" id="KW-1185">Reference proteome</keyword>
<dbReference type="Proteomes" id="UP000583929">
    <property type="component" value="Unassembled WGS sequence"/>
</dbReference>
<reference evidence="1 2" key="1">
    <citation type="journal article" date="2020" name="bioRxiv">
        <title>Sequence and annotation of 42 cannabis genomes reveals extensive copy number variation in cannabinoid synthesis and pathogen resistance genes.</title>
        <authorList>
            <person name="Mckernan K.J."/>
            <person name="Helbert Y."/>
            <person name="Kane L.T."/>
            <person name="Ebling H."/>
            <person name="Zhang L."/>
            <person name="Liu B."/>
            <person name="Eaton Z."/>
            <person name="Mclaughlin S."/>
            <person name="Kingan S."/>
            <person name="Baybayan P."/>
            <person name="Concepcion G."/>
            <person name="Jordan M."/>
            <person name="Riva A."/>
            <person name="Barbazuk W."/>
            <person name="Harkins T."/>
        </authorList>
    </citation>
    <scope>NUCLEOTIDE SEQUENCE [LARGE SCALE GENOMIC DNA]</scope>
    <source>
        <strain evidence="2">cv. Jamaican Lion 4</strain>
        <tissue evidence="1">Leaf</tissue>
    </source>
</reference>
<evidence type="ECO:0000313" key="1">
    <source>
        <dbReference type="EMBL" id="KAF4347138.1"/>
    </source>
</evidence>
<organism evidence="1 2">
    <name type="scientific">Cannabis sativa</name>
    <name type="common">Hemp</name>
    <name type="synonym">Marijuana</name>
    <dbReference type="NCBI Taxonomy" id="3483"/>
    <lineage>
        <taxon>Eukaryota</taxon>
        <taxon>Viridiplantae</taxon>
        <taxon>Streptophyta</taxon>
        <taxon>Embryophyta</taxon>
        <taxon>Tracheophyta</taxon>
        <taxon>Spermatophyta</taxon>
        <taxon>Magnoliopsida</taxon>
        <taxon>eudicotyledons</taxon>
        <taxon>Gunneridae</taxon>
        <taxon>Pentapetalae</taxon>
        <taxon>rosids</taxon>
        <taxon>fabids</taxon>
        <taxon>Rosales</taxon>
        <taxon>Cannabaceae</taxon>
        <taxon>Cannabis</taxon>
    </lineage>
</organism>
<dbReference type="PANTHER" id="PTHR33524">
    <property type="entry name" value="C5ORF35"/>
    <property type="match status" value="1"/>
</dbReference>
<dbReference type="PANTHER" id="PTHR33524:SF1">
    <property type="entry name" value="SET DOMAIN-CONTAINING PROTEIN"/>
    <property type="match status" value="1"/>
</dbReference>
<gene>
    <name evidence="1" type="ORF">G4B88_026985</name>
</gene>
<dbReference type="EMBL" id="JAATIQ010000853">
    <property type="protein sequence ID" value="KAF4347138.1"/>
    <property type="molecule type" value="Genomic_DNA"/>
</dbReference>